<accession>D7FSC8</accession>
<dbReference type="GO" id="GO:0016020">
    <property type="term" value="C:membrane"/>
    <property type="evidence" value="ECO:0007669"/>
    <property type="project" value="UniProtKB-SubCell"/>
</dbReference>
<dbReference type="InParanoid" id="D7FSC8"/>
<dbReference type="GO" id="GO:0046872">
    <property type="term" value="F:metal ion binding"/>
    <property type="evidence" value="ECO:0007669"/>
    <property type="project" value="UniProtKB-KW"/>
</dbReference>
<dbReference type="CDD" id="cd00143">
    <property type="entry name" value="PP2Cc"/>
    <property type="match status" value="1"/>
</dbReference>
<keyword evidence="3 5" id="KW-0378">Hydrolase</keyword>
<dbReference type="eggNOG" id="KOG0698">
    <property type="taxonomic scope" value="Eukaryota"/>
</dbReference>
<organism evidence="8 9">
    <name type="scientific">Ectocarpus siliculosus</name>
    <name type="common">Brown alga</name>
    <name type="synonym">Conferva siliculosa</name>
    <dbReference type="NCBI Taxonomy" id="2880"/>
    <lineage>
        <taxon>Eukaryota</taxon>
        <taxon>Sar</taxon>
        <taxon>Stramenopiles</taxon>
        <taxon>Ochrophyta</taxon>
        <taxon>PX clade</taxon>
        <taxon>Phaeophyceae</taxon>
        <taxon>Ectocarpales</taxon>
        <taxon>Ectocarpaceae</taxon>
        <taxon>Ectocarpus</taxon>
    </lineage>
</organism>
<dbReference type="OrthoDB" id="10264738at2759"/>
<dbReference type="PANTHER" id="PTHR13832">
    <property type="entry name" value="PROTEIN PHOSPHATASE 2C"/>
    <property type="match status" value="1"/>
</dbReference>
<protein>
    <submittedName>
        <fullName evidence="8">Chain A, Crystal Structure Of Anopheles Gambiae SerTHR PHOSPHATASE Complexed With Zn2</fullName>
    </submittedName>
</protein>
<feature type="region of interest" description="Disordered" evidence="6">
    <location>
        <begin position="495"/>
        <end position="550"/>
    </location>
</feature>
<dbReference type="Pfam" id="PF00481">
    <property type="entry name" value="PP2C"/>
    <property type="match status" value="1"/>
</dbReference>
<keyword evidence="4 5" id="KW-0904">Protein phosphatase</keyword>
<dbReference type="SUPFAM" id="SSF81606">
    <property type="entry name" value="PP2C-like"/>
    <property type="match status" value="1"/>
</dbReference>
<feature type="domain" description="PPM-type phosphatase" evidence="7">
    <location>
        <begin position="164"/>
        <end position="434"/>
    </location>
</feature>
<dbReference type="EMBL" id="FN648411">
    <property type="protein sequence ID" value="CBJ31069.1"/>
    <property type="molecule type" value="Genomic_DNA"/>
</dbReference>
<dbReference type="OMA" id="TRQVPQN"/>
<evidence type="ECO:0000256" key="6">
    <source>
        <dbReference type="SAM" id="MobiDB-lite"/>
    </source>
</evidence>
<sequence length="778" mass="79744">MGGYSSTPRKGKTSEEEGDESLFYAASGMQGWRASMEDAHIALLKVPHGQPPTSAAIGAARIGLFSNQSHKPPLRRSGSRGGIITAVGDSNGPSASGAQAARRRAETFSAGDTEGLSQQGRLKDETGSQQTAAISREGPRRASTGAVKGRSGFAAASDDSGGGGDGSSCVGAGWKAVDLLEDAALFGVFDGHGGKAVADFCKERLPGLLAASPDIRAGNWRDGFPRVYHALDALLKSGEGQEKTGGWGGATKVDGIGVGCTIVTALLDRKRGQCYVAHAGDSRCVLCRAGRAVQLTRDHKPGMPSEYARIVAAGGHVSRAGRVNDNLNLSRAIGDMVYKRNHLRQPKDQIISAEPDVCRFMVTPGVDEFLILACDGVWEMMNTTQVVAFVRSGLRAGSAPREVCESLLDACLSPDPKGTRYAGCDNMTVLLVLLDGWEGALATKAYTPALTFSGGRIGSVGEAAAAMSATLPKMPRPLSNARPPLPAEFRAAMSTGTTAPAPKPESDSQAAQEAGAANRDKPAAPAPETEPSGDGNASQGSATVGATDSAAKMGWTQRRIAAGKVAPPRTAHGIEFALASFSAPFVAKAPAAGSRMSTGSINSRGVVTAATGASATAGDLATSSVAKQRNASRASSSSVPPNARRRNSNHLRSATAPMLPSPLWHHRQRREPPEERIAAAAAIAVLAEVGAAGAVAASALAKENAAPPCQNPSANGRPGGMAEVDSTAEVCGRGKAGEESGRQAPPSEDAGLVFVPVEPSATPSEVTVTATASPHHPT</sequence>
<comment type="subcellular location">
    <subcellularLocation>
        <location evidence="1">Membrane</location>
        <topology evidence="1">Peripheral membrane protein</topology>
    </subcellularLocation>
</comment>
<feature type="compositionally biased region" description="Low complexity" evidence="6">
    <location>
        <begin position="149"/>
        <end position="159"/>
    </location>
</feature>
<dbReference type="InterPro" id="IPR036457">
    <property type="entry name" value="PPM-type-like_dom_sf"/>
</dbReference>
<dbReference type="EMBL" id="FN649733">
    <property type="protein sequence ID" value="CBJ31069.1"/>
    <property type="molecule type" value="Genomic_DNA"/>
</dbReference>
<name>D7FSC8_ECTSI</name>
<dbReference type="GO" id="GO:0004722">
    <property type="term" value="F:protein serine/threonine phosphatase activity"/>
    <property type="evidence" value="ECO:0007669"/>
    <property type="project" value="InterPro"/>
</dbReference>
<evidence type="ECO:0000256" key="3">
    <source>
        <dbReference type="ARBA" id="ARBA00022801"/>
    </source>
</evidence>
<feature type="compositionally biased region" description="Low complexity" evidence="6">
    <location>
        <begin position="613"/>
        <end position="624"/>
    </location>
</feature>
<dbReference type="PANTHER" id="PTHR13832:SF840">
    <property type="entry name" value="PROTEIN PHOSPHATASE 2C 60-RELATED"/>
    <property type="match status" value="1"/>
</dbReference>
<feature type="compositionally biased region" description="Polar residues" evidence="6">
    <location>
        <begin position="761"/>
        <end position="772"/>
    </location>
</feature>
<feature type="compositionally biased region" description="Polar residues" evidence="6">
    <location>
        <begin position="535"/>
        <end position="546"/>
    </location>
</feature>
<dbReference type="Proteomes" id="UP000002630">
    <property type="component" value="Linkage Group LG08"/>
</dbReference>
<dbReference type="Gene3D" id="3.60.40.10">
    <property type="entry name" value="PPM-type phosphatase domain"/>
    <property type="match status" value="1"/>
</dbReference>
<dbReference type="InterPro" id="IPR015655">
    <property type="entry name" value="PP2C"/>
</dbReference>
<gene>
    <name evidence="8" type="ORF">Esi_0231_0027</name>
</gene>
<reference evidence="8 9" key="1">
    <citation type="journal article" date="2010" name="Nature">
        <title>The Ectocarpus genome and the independent evolution of multicellularity in brown algae.</title>
        <authorList>
            <person name="Cock J.M."/>
            <person name="Sterck L."/>
            <person name="Rouze P."/>
            <person name="Scornet D."/>
            <person name="Allen A.E."/>
            <person name="Amoutzias G."/>
            <person name="Anthouard V."/>
            <person name="Artiguenave F."/>
            <person name="Aury J.M."/>
            <person name="Badger J.H."/>
            <person name="Beszteri B."/>
            <person name="Billiau K."/>
            <person name="Bonnet E."/>
            <person name="Bothwell J.H."/>
            <person name="Bowler C."/>
            <person name="Boyen C."/>
            <person name="Brownlee C."/>
            <person name="Carrano C.J."/>
            <person name="Charrier B."/>
            <person name="Cho G.Y."/>
            <person name="Coelho S.M."/>
            <person name="Collen J."/>
            <person name="Corre E."/>
            <person name="Da Silva C."/>
            <person name="Delage L."/>
            <person name="Delaroque N."/>
            <person name="Dittami S.M."/>
            <person name="Doulbeau S."/>
            <person name="Elias M."/>
            <person name="Farnham G."/>
            <person name="Gachon C.M."/>
            <person name="Gschloessl B."/>
            <person name="Heesch S."/>
            <person name="Jabbari K."/>
            <person name="Jubin C."/>
            <person name="Kawai H."/>
            <person name="Kimura K."/>
            <person name="Kloareg B."/>
            <person name="Kupper F.C."/>
            <person name="Lang D."/>
            <person name="Le Bail A."/>
            <person name="Leblanc C."/>
            <person name="Lerouge P."/>
            <person name="Lohr M."/>
            <person name="Lopez P.J."/>
            <person name="Martens C."/>
            <person name="Maumus F."/>
            <person name="Michel G."/>
            <person name="Miranda-Saavedra D."/>
            <person name="Morales J."/>
            <person name="Moreau H."/>
            <person name="Motomura T."/>
            <person name="Nagasato C."/>
            <person name="Napoli C.A."/>
            <person name="Nelson D.R."/>
            <person name="Nyvall-Collen P."/>
            <person name="Peters A.F."/>
            <person name="Pommier C."/>
            <person name="Potin P."/>
            <person name="Poulain J."/>
            <person name="Quesneville H."/>
            <person name="Read B."/>
            <person name="Rensing S.A."/>
            <person name="Ritter A."/>
            <person name="Rousvoal S."/>
            <person name="Samanta M."/>
            <person name="Samson G."/>
            <person name="Schroeder D.C."/>
            <person name="Segurens B."/>
            <person name="Strittmatter M."/>
            <person name="Tonon T."/>
            <person name="Tregear J.W."/>
            <person name="Valentin K."/>
            <person name="von Dassow P."/>
            <person name="Yamagishi T."/>
            <person name="Van de Peer Y."/>
            <person name="Wincker P."/>
        </authorList>
    </citation>
    <scope>NUCLEOTIDE SEQUENCE [LARGE SCALE GENOMIC DNA]</scope>
    <source>
        <strain evidence="9">Ec32 / CCAP1310/4</strain>
    </source>
</reference>
<dbReference type="AlphaFoldDB" id="D7FSC8"/>
<dbReference type="InterPro" id="IPR000222">
    <property type="entry name" value="PP2C_BS"/>
</dbReference>
<comment type="similarity">
    <text evidence="5">Belongs to the PP2C family.</text>
</comment>
<evidence type="ECO:0000256" key="5">
    <source>
        <dbReference type="RuleBase" id="RU003465"/>
    </source>
</evidence>
<proteinExistence type="inferred from homology"/>
<feature type="compositionally biased region" description="Polar residues" evidence="6">
    <location>
        <begin position="625"/>
        <end position="640"/>
    </location>
</feature>
<dbReference type="STRING" id="2880.D7FSC8"/>
<evidence type="ECO:0000256" key="1">
    <source>
        <dbReference type="ARBA" id="ARBA00004170"/>
    </source>
</evidence>
<evidence type="ECO:0000313" key="9">
    <source>
        <dbReference type="Proteomes" id="UP000002630"/>
    </source>
</evidence>
<feature type="region of interest" description="Disordered" evidence="6">
    <location>
        <begin position="613"/>
        <end position="672"/>
    </location>
</feature>
<evidence type="ECO:0000256" key="4">
    <source>
        <dbReference type="ARBA" id="ARBA00022912"/>
    </source>
</evidence>
<evidence type="ECO:0000256" key="2">
    <source>
        <dbReference type="ARBA" id="ARBA00022723"/>
    </source>
</evidence>
<feature type="region of interest" description="Disordered" evidence="6">
    <location>
        <begin position="67"/>
        <end position="167"/>
    </location>
</feature>
<keyword evidence="9" id="KW-1185">Reference proteome</keyword>
<evidence type="ECO:0000313" key="8">
    <source>
        <dbReference type="EMBL" id="CBJ31069.1"/>
    </source>
</evidence>
<dbReference type="SMART" id="SM00331">
    <property type="entry name" value="PP2C_SIG"/>
    <property type="match status" value="1"/>
</dbReference>
<dbReference type="PROSITE" id="PS51746">
    <property type="entry name" value="PPM_2"/>
    <property type="match status" value="1"/>
</dbReference>
<evidence type="ECO:0000259" key="7">
    <source>
        <dbReference type="PROSITE" id="PS51746"/>
    </source>
</evidence>
<dbReference type="SMART" id="SM00332">
    <property type="entry name" value="PP2Cc"/>
    <property type="match status" value="1"/>
</dbReference>
<feature type="region of interest" description="Disordered" evidence="6">
    <location>
        <begin position="1"/>
        <end position="22"/>
    </location>
</feature>
<dbReference type="PROSITE" id="PS01032">
    <property type="entry name" value="PPM_1"/>
    <property type="match status" value="1"/>
</dbReference>
<feature type="region of interest" description="Disordered" evidence="6">
    <location>
        <begin position="704"/>
        <end position="778"/>
    </location>
</feature>
<keyword evidence="2" id="KW-0479">Metal-binding</keyword>
<dbReference type="InterPro" id="IPR001932">
    <property type="entry name" value="PPM-type_phosphatase-like_dom"/>
</dbReference>